<reference evidence="2" key="1">
    <citation type="submission" date="2020-11" db="EMBL/GenBank/DDBJ databases">
        <title>Agrobacterium vitis strain K377 genome.</title>
        <authorList>
            <person name="Xi H."/>
        </authorList>
    </citation>
    <scope>NUCLEOTIDE SEQUENCE</scope>
    <source>
        <strain evidence="2">K377</strain>
    </source>
</reference>
<protein>
    <submittedName>
        <fullName evidence="2">Uncharacterized protein</fullName>
    </submittedName>
</protein>
<accession>A0AAE2RDG6</accession>
<keyword evidence="1" id="KW-0812">Transmembrane</keyword>
<name>A0AAE2RDG6_AGRVI</name>
<keyword evidence="1" id="KW-0472">Membrane</keyword>
<dbReference type="AlphaFoldDB" id="A0AAE2RDG6"/>
<feature type="transmembrane region" description="Helical" evidence="1">
    <location>
        <begin position="6"/>
        <end position="32"/>
    </location>
</feature>
<gene>
    <name evidence="2" type="ORF">IEI95_015850</name>
</gene>
<dbReference type="RefSeq" id="WP_194416714.1">
    <property type="nucleotide sequence ID" value="NZ_JACXXJ020000005.1"/>
</dbReference>
<evidence type="ECO:0000313" key="2">
    <source>
        <dbReference type="EMBL" id="MBF2715692.1"/>
    </source>
</evidence>
<keyword evidence="1" id="KW-1133">Transmembrane helix</keyword>
<evidence type="ECO:0000256" key="1">
    <source>
        <dbReference type="SAM" id="Phobius"/>
    </source>
</evidence>
<sequence>MMDISGATILAGTISGWICFGFGCGSLVFWLWSDNSRLRKDNIESRVRRITAEAALSFAANLPLDDRAEFIWQYHFGGTPAVGYPAWPQFLQARINVELDNRS</sequence>
<evidence type="ECO:0000313" key="3">
    <source>
        <dbReference type="Proteomes" id="UP000655037"/>
    </source>
</evidence>
<comment type="caution">
    <text evidence="2">The sequence shown here is derived from an EMBL/GenBank/DDBJ whole genome shotgun (WGS) entry which is preliminary data.</text>
</comment>
<organism evidence="2 3">
    <name type="scientific">Agrobacterium vitis</name>
    <name type="common">Rhizobium vitis</name>
    <dbReference type="NCBI Taxonomy" id="373"/>
    <lineage>
        <taxon>Bacteria</taxon>
        <taxon>Pseudomonadati</taxon>
        <taxon>Pseudomonadota</taxon>
        <taxon>Alphaproteobacteria</taxon>
        <taxon>Hyphomicrobiales</taxon>
        <taxon>Rhizobiaceae</taxon>
        <taxon>Rhizobium/Agrobacterium group</taxon>
        <taxon>Agrobacterium</taxon>
    </lineage>
</organism>
<proteinExistence type="predicted"/>
<dbReference type="Proteomes" id="UP000655037">
    <property type="component" value="Unassembled WGS sequence"/>
</dbReference>
<dbReference type="EMBL" id="JACXXJ020000005">
    <property type="protein sequence ID" value="MBF2715692.1"/>
    <property type="molecule type" value="Genomic_DNA"/>
</dbReference>